<evidence type="ECO:0000259" key="5">
    <source>
        <dbReference type="Pfam" id="PF00496"/>
    </source>
</evidence>
<feature type="region of interest" description="Disordered" evidence="4">
    <location>
        <begin position="43"/>
        <end position="63"/>
    </location>
</feature>
<dbReference type="PROSITE" id="PS51257">
    <property type="entry name" value="PROKAR_LIPOPROTEIN"/>
    <property type="match status" value="1"/>
</dbReference>
<keyword evidence="3" id="KW-0732">Signal</keyword>
<dbReference type="GO" id="GO:1904680">
    <property type="term" value="F:peptide transmembrane transporter activity"/>
    <property type="evidence" value="ECO:0007669"/>
    <property type="project" value="TreeGrafter"/>
</dbReference>
<dbReference type="GO" id="GO:0043190">
    <property type="term" value="C:ATP-binding cassette (ABC) transporter complex"/>
    <property type="evidence" value="ECO:0007669"/>
    <property type="project" value="InterPro"/>
</dbReference>
<dbReference type="GO" id="GO:0015833">
    <property type="term" value="P:peptide transport"/>
    <property type="evidence" value="ECO:0007669"/>
    <property type="project" value="TreeGrafter"/>
</dbReference>
<dbReference type="Gene3D" id="3.40.190.10">
    <property type="entry name" value="Periplasmic binding protein-like II"/>
    <property type="match status" value="1"/>
</dbReference>
<name>A0A9E7ND90_9EURY</name>
<feature type="domain" description="Solute-binding protein family 5" evidence="5">
    <location>
        <begin position="111"/>
        <end position="475"/>
    </location>
</feature>
<dbReference type="InterPro" id="IPR030678">
    <property type="entry name" value="Peptide/Ni-bd"/>
</dbReference>
<gene>
    <name evidence="6" type="ORF">NGM29_09150</name>
</gene>
<sequence length="555" mass="60195">MQGADKFTTNRRNVLRYTAGATTLGLASIAGCIGDDPDDGNGNGNGGNGNGNGGNGNGNGNGGGSLDEITLTLTQFPDTQDPLDHITGDYFNVYDHIYEPVFDFQPGEGILPRIAEEWEAQGDGTTEVSLRDDVVFHNGDDLTAEDIAWTINRTIDPDMGVQSPIGTYGLGSIEGAEAVDETTLSISYGASAGLAEFEFGNYARAMNQQWAIDNFDAENEAIAGADPEAFNGTGPYQVVEYTSGEEIVVEAFDDYWGDQPPFSRVTFNASGESSSRVAALETGESDVTMNILPEDVQTVQDADGIDIRNVTSFRNIFCPMKNTVEPFDSQEFRQAMNYAVDNEAIVSEILSGFGEPRGQPVAPGINGFNDELGPYEHDPGRAESLVEDSGYGGVEITLTAPQGRYLNDAAIGERVADMINQLDNVSCEADIVEFGTVSDANQAGVDPNEFDIPFYMIGWGTITGDTDYGVQGFFTIPDNPSRTFDDEELSDAILETQQIDDPEERTTALQEVNAMAREKAPFVFLHTQESIYGANSNIQWEPREDETIYIWEMEN</sequence>
<evidence type="ECO:0000256" key="4">
    <source>
        <dbReference type="SAM" id="MobiDB-lite"/>
    </source>
</evidence>
<evidence type="ECO:0000313" key="7">
    <source>
        <dbReference type="Proteomes" id="UP001056855"/>
    </source>
</evidence>
<proteinExistence type="inferred from homology"/>
<dbReference type="RefSeq" id="WP_254160361.1">
    <property type="nucleotide sequence ID" value="NZ_CP100355.1"/>
</dbReference>
<protein>
    <submittedName>
        <fullName evidence="6">ABC transporter substrate-binding protein</fullName>
    </submittedName>
</protein>
<dbReference type="Proteomes" id="UP001056855">
    <property type="component" value="Chromosome"/>
</dbReference>
<dbReference type="SUPFAM" id="SSF53850">
    <property type="entry name" value="Periplasmic binding protein-like II"/>
    <property type="match status" value="1"/>
</dbReference>
<dbReference type="Gene3D" id="3.10.105.10">
    <property type="entry name" value="Dipeptide-binding Protein, Domain 3"/>
    <property type="match status" value="1"/>
</dbReference>
<organism evidence="6 7">
    <name type="scientific">Natronosalvus rutilus</name>
    <dbReference type="NCBI Taxonomy" id="2953753"/>
    <lineage>
        <taxon>Archaea</taxon>
        <taxon>Methanobacteriati</taxon>
        <taxon>Methanobacteriota</taxon>
        <taxon>Stenosarchaea group</taxon>
        <taxon>Halobacteria</taxon>
        <taxon>Halobacteriales</taxon>
        <taxon>Natrialbaceae</taxon>
        <taxon>Natronosalvus</taxon>
    </lineage>
</organism>
<evidence type="ECO:0000313" key="6">
    <source>
        <dbReference type="EMBL" id="UTF55396.1"/>
    </source>
</evidence>
<dbReference type="AlphaFoldDB" id="A0A9E7ND90"/>
<comment type="similarity">
    <text evidence="1">Belongs to the bacterial solute-binding protein 5 family.</text>
</comment>
<dbReference type="InterPro" id="IPR039424">
    <property type="entry name" value="SBP_5"/>
</dbReference>
<dbReference type="PANTHER" id="PTHR30290:SF9">
    <property type="entry name" value="OLIGOPEPTIDE-BINDING PROTEIN APPA"/>
    <property type="match status" value="1"/>
</dbReference>
<dbReference type="GeneID" id="73290210"/>
<dbReference type="InterPro" id="IPR000914">
    <property type="entry name" value="SBP_5_dom"/>
</dbReference>
<dbReference type="GO" id="GO:0042597">
    <property type="term" value="C:periplasmic space"/>
    <property type="evidence" value="ECO:0007669"/>
    <property type="project" value="UniProtKB-ARBA"/>
</dbReference>
<keyword evidence="7" id="KW-1185">Reference proteome</keyword>
<dbReference type="Pfam" id="PF00496">
    <property type="entry name" value="SBP_bac_5"/>
    <property type="match status" value="1"/>
</dbReference>
<evidence type="ECO:0000256" key="1">
    <source>
        <dbReference type="ARBA" id="ARBA00005695"/>
    </source>
</evidence>
<reference evidence="6" key="1">
    <citation type="submission" date="2022-06" db="EMBL/GenBank/DDBJ databases">
        <title>Diverse halophilic archaea isolated from saline environments.</title>
        <authorList>
            <person name="Cui H.-L."/>
        </authorList>
    </citation>
    <scope>NUCLEOTIDE SEQUENCE</scope>
    <source>
        <strain evidence="6">WLHS1</strain>
    </source>
</reference>
<accession>A0A9E7ND90</accession>
<evidence type="ECO:0000256" key="2">
    <source>
        <dbReference type="ARBA" id="ARBA00022448"/>
    </source>
</evidence>
<keyword evidence="2" id="KW-0813">Transport</keyword>
<evidence type="ECO:0000256" key="3">
    <source>
        <dbReference type="ARBA" id="ARBA00022729"/>
    </source>
</evidence>
<dbReference type="EMBL" id="CP100355">
    <property type="protein sequence ID" value="UTF55396.1"/>
    <property type="molecule type" value="Genomic_DNA"/>
</dbReference>
<dbReference type="Gene3D" id="3.90.76.10">
    <property type="entry name" value="Dipeptide-binding Protein, Domain 1"/>
    <property type="match status" value="1"/>
</dbReference>
<dbReference type="PANTHER" id="PTHR30290">
    <property type="entry name" value="PERIPLASMIC BINDING COMPONENT OF ABC TRANSPORTER"/>
    <property type="match status" value="1"/>
</dbReference>
<dbReference type="PIRSF" id="PIRSF002741">
    <property type="entry name" value="MppA"/>
    <property type="match status" value="1"/>
</dbReference>
<dbReference type="KEGG" id="sawl:NGM29_09150"/>